<protein>
    <submittedName>
        <fullName evidence="2">Nuclear transport factor 2 domain containing protein</fullName>
    </submittedName>
</protein>
<reference evidence="2 3" key="1">
    <citation type="submission" date="2023-01" db="EMBL/GenBank/DDBJ databases">
        <title>Analysis of 21 Apiospora genomes using comparative genomics revels a genus with tremendous synthesis potential of carbohydrate active enzymes and secondary metabolites.</title>
        <authorList>
            <person name="Sorensen T."/>
        </authorList>
    </citation>
    <scope>NUCLEOTIDE SEQUENCE [LARGE SCALE GENOMIC DNA]</scope>
    <source>
        <strain evidence="2 3">CBS 135458</strain>
    </source>
</reference>
<dbReference type="Proteomes" id="UP001480595">
    <property type="component" value="Unassembled WGS sequence"/>
</dbReference>
<keyword evidence="3" id="KW-1185">Reference proteome</keyword>
<dbReference type="PROSITE" id="PS50177">
    <property type="entry name" value="NTF2_DOMAIN"/>
    <property type="match status" value="1"/>
</dbReference>
<proteinExistence type="predicted"/>
<organism evidence="2 3">
    <name type="scientific">Apiospora phragmitis</name>
    <dbReference type="NCBI Taxonomy" id="2905665"/>
    <lineage>
        <taxon>Eukaryota</taxon>
        <taxon>Fungi</taxon>
        <taxon>Dikarya</taxon>
        <taxon>Ascomycota</taxon>
        <taxon>Pezizomycotina</taxon>
        <taxon>Sordariomycetes</taxon>
        <taxon>Xylariomycetidae</taxon>
        <taxon>Amphisphaeriales</taxon>
        <taxon>Apiosporaceae</taxon>
        <taxon>Apiospora</taxon>
    </lineage>
</organism>
<dbReference type="SUPFAM" id="SSF54427">
    <property type="entry name" value="NTF2-like"/>
    <property type="match status" value="1"/>
</dbReference>
<name>A0ABR1T435_9PEZI</name>
<dbReference type="EMBL" id="JAQQWL010000015">
    <property type="protein sequence ID" value="KAK8041353.1"/>
    <property type="molecule type" value="Genomic_DNA"/>
</dbReference>
<feature type="domain" description="NTF2" evidence="1">
    <location>
        <begin position="41"/>
        <end position="214"/>
    </location>
</feature>
<dbReference type="Gene3D" id="3.10.450.50">
    <property type="match status" value="1"/>
</dbReference>
<evidence type="ECO:0000313" key="2">
    <source>
        <dbReference type="EMBL" id="KAK8041353.1"/>
    </source>
</evidence>
<gene>
    <name evidence="2" type="ORF">PG994_014360</name>
</gene>
<dbReference type="InterPro" id="IPR032710">
    <property type="entry name" value="NTF2-like_dom_sf"/>
</dbReference>
<evidence type="ECO:0000313" key="3">
    <source>
        <dbReference type="Proteomes" id="UP001480595"/>
    </source>
</evidence>
<evidence type="ECO:0000259" key="1">
    <source>
        <dbReference type="PROSITE" id="PS50177"/>
    </source>
</evidence>
<accession>A0ABR1T435</accession>
<dbReference type="RefSeq" id="XP_066708898.1">
    <property type="nucleotide sequence ID" value="XM_066865769.1"/>
</dbReference>
<dbReference type="GeneID" id="92098832"/>
<comment type="caution">
    <text evidence="2">The sequence shown here is derived from an EMBL/GenBank/DDBJ whole genome shotgun (WGS) entry which is preliminary data.</text>
</comment>
<dbReference type="InterPro" id="IPR018222">
    <property type="entry name" value="Nuclear_transport_factor_2_euk"/>
</dbReference>
<sequence length="215" mass="23450">MSQQANSSVQAKVASEGRQGSEITFAVESRPGLTMQCATAAARNFVDNFYETLNRGKSPVQYYVSSSAKLTNVGGLKPDISINGRVCGSSNPNEAGAAVAEYEQLLEAQRGGSTAPVHYEIHSFDAQPLNPNYVIGLTPAEQQQPVSSTRERDVAERLSFGVQVEGAVRLGRGEDAAERDFNEAFVLVPHWEAHGRNASRNMRKWLVVSQNFRSF</sequence>